<dbReference type="Proteomes" id="UP000050343">
    <property type="component" value="Unassembled WGS sequence"/>
</dbReference>
<accession>A0A1V9GWW9</accession>
<evidence type="ECO:0000256" key="1">
    <source>
        <dbReference type="SAM" id="MobiDB-lite"/>
    </source>
</evidence>
<gene>
    <name evidence="2" type="ORF">IA54_011230</name>
</gene>
<evidence type="ECO:0000313" key="3">
    <source>
        <dbReference type="Proteomes" id="UP000050343"/>
    </source>
</evidence>
<name>A0A1V9GWW9_9XANT</name>
<feature type="region of interest" description="Disordered" evidence="1">
    <location>
        <begin position="150"/>
        <end position="170"/>
    </location>
</feature>
<dbReference type="AlphaFoldDB" id="A0A1V9GWW9"/>
<dbReference type="EMBL" id="JPUO02000203">
    <property type="protein sequence ID" value="OQP74976.1"/>
    <property type="molecule type" value="Genomic_DNA"/>
</dbReference>
<comment type="caution">
    <text evidence="2">The sequence shown here is derived from an EMBL/GenBank/DDBJ whole genome shotgun (WGS) entry which is preliminary data.</text>
</comment>
<reference evidence="2 3" key="2">
    <citation type="journal article" date="2017" name="Plant Pathol.">
        <title>Pathogenicity and virulence gene content of Xanthomonas strains infecting Araceae, formerly known as Xanthomonas axonopodis pv. dieffenbachiae.</title>
        <authorList>
            <person name="Constantin E.C."/>
            <person name="Haegeman A."/>
            <person name="Van Vaerenbergh J."/>
            <person name="Baeyen S."/>
            <person name="Van Malderghem C."/>
            <person name="Maes M."/>
            <person name="Cottyn B."/>
        </authorList>
    </citation>
    <scope>NUCLEOTIDE SEQUENCE [LARGE SCALE GENOMIC DNA]</scope>
    <source>
        <strain evidence="3">LMG9055</strain>
    </source>
</reference>
<evidence type="ECO:0000313" key="2">
    <source>
        <dbReference type="EMBL" id="OQP74976.1"/>
    </source>
</evidence>
<organism evidence="2 3">
    <name type="scientific">Xanthomonas phaseoli pv. syngonii LMG 9055</name>
    <dbReference type="NCBI Taxonomy" id="1437878"/>
    <lineage>
        <taxon>Bacteria</taxon>
        <taxon>Pseudomonadati</taxon>
        <taxon>Pseudomonadota</taxon>
        <taxon>Gammaproteobacteria</taxon>
        <taxon>Lysobacterales</taxon>
        <taxon>Lysobacteraceae</taxon>
        <taxon>Xanthomonas</taxon>
    </lineage>
</organism>
<protein>
    <submittedName>
        <fullName evidence="2">Uncharacterized protein</fullName>
    </submittedName>
</protein>
<feature type="compositionally biased region" description="Basic and acidic residues" evidence="1">
    <location>
        <begin position="159"/>
        <end position="170"/>
    </location>
</feature>
<reference evidence="2 3" key="1">
    <citation type="journal article" date="2016" name="Plant Pathol.">
        <title>Genetic characterization of strains named as Xanthomonas axonopodis pv. dieffenbachiae leads to a taxonomic revision of the X. axonopodis species complex.</title>
        <authorList>
            <person name="Constantin E.C."/>
            <person name="Cleenwerck I."/>
            <person name="Maes M."/>
            <person name="Baeyen S."/>
            <person name="Van Malderghem C."/>
            <person name="De Vos P."/>
            <person name="Cottyn B."/>
        </authorList>
    </citation>
    <scope>NUCLEOTIDE SEQUENCE [LARGE SCALE GENOMIC DNA]</scope>
    <source>
        <strain evidence="3">LMG9055</strain>
    </source>
</reference>
<proteinExistence type="predicted"/>
<sequence>MEVLRKASSRLKRFNDLAQNVAPTEPTDIKALEARLRAGASAIESARQGLQALAELKLQKRMPPDNIQEHESYLVSHLAVAASLHYSACEKMIDQKMATEFSHVNTQRVEMVVLSPEALRLQQPESWLALRGQLLNALSAMEEVCQRIKSPMTGQGPREALKDNLRSSGR</sequence>